<dbReference type="Proteomes" id="UP001162030">
    <property type="component" value="Chromosome"/>
</dbReference>
<evidence type="ECO:0000313" key="2">
    <source>
        <dbReference type="Proteomes" id="UP001162030"/>
    </source>
</evidence>
<accession>A0ABM9I875</accession>
<evidence type="ECO:0000313" key="1">
    <source>
        <dbReference type="EMBL" id="CAI8954376.1"/>
    </source>
</evidence>
<proteinExistence type="predicted"/>
<dbReference type="EMBL" id="OX458333">
    <property type="protein sequence ID" value="CAI8954376.1"/>
    <property type="molecule type" value="Genomic_DNA"/>
</dbReference>
<keyword evidence="2" id="KW-1185">Reference proteome</keyword>
<protein>
    <submittedName>
        <fullName evidence="1">Uncharacterized protein</fullName>
    </submittedName>
</protein>
<organism evidence="1 2">
    <name type="scientific">Methylocaldum szegediense</name>
    <dbReference type="NCBI Taxonomy" id="73780"/>
    <lineage>
        <taxon>Bacteria</taxon>
        <taxon>Pseudomonadati</taxon>
        <taxon>Pseudomonadota</taxon>
        <taxon>Gammaproteobacteria</taxon>
        <taxon>Methylococcales</taxon>
        <taxon>Methylococcaceae</taxon>
        <taxon>Methylocaldum</taxon>
    </lineage>
</organism>
<sequence length="80" mass="9346">MGSTERCYPRLGVYRTVREQQPVNSNFLPEKYFGLTRIQFSVVRWATPLRLATPFEERLTAGRGRECVSATYPFCLKNQR</sequence>
<name>A0ABM9I875_9GAMM</name>
<reference evidence="1 2" key="1">
    <citation type="submission" date="2023-03" db="EMBL/GenBank/DDBJ databases">
        <authorList>
            <person name="Pearce D."/>
        </authorList>
    </citation>
    <scope>NUCLEOTIDE SEQUENCE [LARGE SCALE GENOMIC DNA]</scope>
    <source>
        <strain evidence="1">Msz</strain>
    </source>
</reference>
<gene>
    <name evidence="1" type="ORF">MSZNOR_4521</name>
</gene>